<evidence type="ECO:0000313" key="2">
    <source>
        <dbReference type="EMBL" id="CAK7214270.1"/>
    </source>
</evidence>
<reference evidence="2 3" key="1">
    <citation type="submission" date="2024-01" db="EMBL/GenBank/DDBJ databases">
        <authorList>
            <person name="Allen C."/>
            <person name="Tagirdzhanova G."/>
        </authorList>
    </citation>
    <scope>NUCLEOTIDE SEQUENCE [LARGE SCALE GENOMIC DNA]</scope>
</reference>
<feature type="compositionally biased region" description="Low complexity" evidence="1">
    <location>
        <begin position="50"/>
        <end position="66"/>
    </location>
</feature>
<organism evidence="2 3">
    <name type="scientific">Sporothrix curviconia</name>
    <dbReference type="NCBI Taxonomy" id="1260050"/>
    <lineage>
        <taxon>Eukaryota</taxon>
        <taxon>Fungi</taxon>
        <taxon>Dikarya</taxon>
        <taxon>Ascomycota</taxon>
        <taxon>Pezizomycotina</taxon>
        <taxon>Sordariomycetes</taxon>
        <taxon>Sordariomycetidae</taxon>
        <taxon>Ophiostomatales</taxon>
        <taxon>Ophiostomataceae</taxon>
        <taxon>Sporothrix</taxon>
    </lineage>
</organism>
<keyword evidence="3" id="KW-1185">Reference proteome</keyword>
<name>A0ABP0B3W8_9PEZI</name>
<dbReference type="Proteomes" id="UP001642405">
    <property type="component" value="Unassembled WGS sequence"/>
</dbReference>
<evidence type="ECO:0000313" key="3">
    <source>
        <dbReference type="Proteomes" id="UP001642405"/>
    </source>
</evidence>
<evidence type="ECO:0000256" key="1">
    <source>
        <dbReference type="SAM" id="MobiDB-lite"/>
    </source>
</evidence>
<comment type="caution">
    <text evidence="2">The sequence shown here is derived from an EMBL/GenBank/DDBJ whole genome shotgun (WGS) entry which is preliminary data.</text>
</comment>
<gene>
    <name evidence="2" type="ORF">SCUCBS95973_002082</name>
</gene>
<proteinExistence type="predicted"/>
<sequence>MSAYSDSVAAYAYAKATIKANKAPSPSSHYTTSSSADSVYSDSSSYYPVKDSNMASSSPKTAKSSSLKGWAKDLVSDLGKSPTARYDAAHGIDAKNYGTYDNRPTKI</sequence>
<feature type="region of interest" description="Disordered" evidence="1">
    <location>
        <begin position="50"/>
        <end position="69"/>
    </location>
</feature>
<accession>A0ABP0B3W8</accession>
<dbReference type="EMBL" id="CAWUHB010000008">
    <property type="protein sequence ID" value="CAK7214270.1"/>
    <property type="molecule type" value="Genomic_DNA"/>
</dbReference>
<protein>
    <submittedName>
        <fullName evidence="2">Uncharacterized protein</fullName>
    </submittedName>
</protein>
<feature type="region of interest" description="Disordered" evidence="1">
    <location>
        <begin position="21"/>
        <end position="42"/>
    </location>
</feature>